<sequence>MNIGEGFQRIQETINAWAEAIKLDDTFYPQKWACEQLWMDVEILKAAVYLQLQTTSSSFVDDEQV</sequence>
<comment type="caution">
    <text evidence="1">The sequence shown here is derived from an EMBL/GenBank/DDBJ whole genome shotgun (WGS) entry which is preliminary data.</text>
</comment>
<accession>X1DC85</accession>
<dbReference type="EMBL" id="BART01026922">
    <property type="protein sequence ID" value="GAH02669.1"/>
    <property type="molecule type" value="Genomic_DNA"/>
</dbReference>
<gene>
    <name evidence="1" type="ORF">S01H4_47866</name>
</gene>
<dbReference type="AlphaFoldDB" id="X1DC85"/>
<name>X1DC85_9ZZZZ</name>
<organism evidence="1">
    <name type="scientific">marine sediment metagenome</name>
    <dbReference type="NCBI Taxonomy" id="412755"/>
    <lineage>
        <taxon>unclassified sequences</taxon>
        <taxon>metagenomes</taxon>
        <taxon>ecological metagenomes</taxon>
    </lineage>
</organism>
<proteinExistence type="predicted"/>
<reference evidence="1" key="1">
    <citation type="journal article" date="2014" name="Front. Microbiol.">
        <title>High frequency of phylogenetically diverse reductive dehalogenase-homologous genes in deep subseafloor sedimentary metagenomes.</title>
        <authorList>
            <person name="Kawai M."/>
            <person name="Futagami T."/>
            <person name="Toyoda A."/>
            <person name="Takaki Y."/>
            <person name="Nishi S."/>
            <person name="Hori S."/>
            <person name="Arai W."/>
            <person name="Tsubouchi T."/>
            <person name="Morono Y."/>
            <person name="Uchiyama I."/>
            <person name="Ito T."/>
            <person name="Fujiyama A."/>
            <person name="Inagaki F."/>
            <person name="Takami H."/>
        </authorList>
    </citation>
    <scope>NUCLEOTIDE SEQUENCE</scope>
    <source>
        <strain evidence="1">Expedition CK06-06</strain>
    </source>
</reference>
<protein>
    <submittedName>
        <fullName evidence="1">Uncharacterized protein</fullName>
    </submittedName>
</protein>
<evidence type="ECO:0000313" key="1">
    <source>
        <dbReference type="EMBL" id="GAH02669.1"/>
    </source>
</evidence>